<protein>
    <submittedName>
        <fullName evidence="1">Uncharacterized protein</fullName>
    </submittedName>
</protein>
<gene>
    <name evidence="1" type="ORF">S03H2_56016</name>
</gene>
<organism evidence="1">
    <name type="scientific">marine sediment metagenome</name>
    <dbReference type="NCBI Taxonomy" id="412755"/>
    <lineage>
        <taxon>unclassified sequences</taxon>
        <taxon>metagenomes</taxon>
        <taxon>ecological metagenomes</taxon>
    </lineage>
</organism>
<dbReference type="AlphaFoldDB" id="X1ISX8"/>
<accession>X1ISX8</accession>
<reference evidence="1" key="1">
    <citation type="journal article" date="2014" name="Front. Microbiol.">
        <title>High frequency of phylogenetically diverse reductive dehalogenase-homologous genes in deep subseafloor sedimentary metagenomes.</title>
        <authorList>
            <person name="Kawai M."/>
            <person name="Futagami T."/>
            <person name="Toyoda A."/>
            <person name="Takaki Y."/>
            <person name="Nishi S."/>
            <person name="Hori S."/>
            <person name="Arai W."/>
            <person name="Tsubouchi T."/>
            <person name="Morono Y."/>
            <person name="Uchiyama I."/>
            <person name="Ito T."/>
            <person name="Fujiyama A."/>
            <person name="Inagaki F."/>
            <person name="Takami H."/>
        </authorList>
    </citation>
    <scope>NUCLEOTIDE SEQUENCE</scope>
    <source>
        <strain evidence="1">Expedition CK06-06</strain>
    </source>
</reference>
<dbReference type="EMBL" id="BARU01035821">
    <property type="protein sequence ID" value="GAH84827.1"/>
    <property type="molecule type" value="Genomic_DNA"/>
</dbReference>
<proteinExistence type="predicted"/>
<sequence>GQRDKTVKSMQGWGREDLVAQFDRFSREYHPNTRWRHLAESSITGGQRGLGRLGADYWRVLKNKRGQRVGRVYERYPESHWRNLSIPEALLAPGRNGPVATSRLEALREGVQESEARIVIERALTDDALRARLGQDLVRRCEKYLHTRHMMMWLSLSNLQLYYWKPGMEYKKHKKYYAKDWRGHPNVSGHNWFLSSDWQDRTAQLYSLAGQVARKLNGK</sequence>
<name>X1ISX8_9ZZZZ</name>
<comment type="caution">
    <text evidence="1">The sequence shown here is derived from an EMBL/GenBank/DDBJ whole genome shotgun (WGS) entry which is preliminary data.</text>
</comment>
<evidence type="ECO:0000313" key="1">
    <source>
        <dbReference type="EMBL" id="GAH84827.1"/>
    </source>
</evidence>
<feature type="non-terminal residue" evidence="1">
    <location>
        <position position="1"/>
    </location>
</feature>